<dbReference type="Gene3D" id="1.10.10.10">
    <property type="entry name" value="Winged helix-like DNA-binding domain superfamily/Winged helix DNA-binding domain"/>
    <property type="match status" value="1"/>
</dbReference>
<dbReference type="SUPFAM" id="SSF46689">
    <property type="entry name" value="Homeodomain-like"/>
    <property type="match status" value="1"/>
</dbReference>
<dbReference type="HOGENOM" id="CLU_1576732_0_0_11"/>
<reference evidence="3 4" key="1">
    <citation type="submission" date="2010-12" db="EMBL/GenBank/DDBJ databases">
        <authorList>
            <person name="Muzny D."/>
            <person name="Qin X."/>
            <person name="Deng J."/>
            <person name="Jiang H."/>
            <person name="Liu Y."/>
            <person name="Qu J."/>
            <person name="Song X.-Z."/>
            <person name="Zhang L."/>
            <person name="Thornton R."/>
            <person name="Coyle M."/>
            <person name="Francisco L."/>
            <person name="Jackson L."/>
            <person name="Javaid M."/>
            <person name="Korchina V."/>
            <person name="Kovar C."/>
            <person name="Mata R."/>
            <person name="Mathew T."/>
            <person name="Ngo R."/>
            <person name="Nguyen L."/>
            <person name="Nguyen N."/>
            <person name="Okwuonu G."/>
            <person name="Ongeri F."/>
            <person name="Pham C."/>
            <person name="Simmons D."/>
            <person name="Wilczek-Boney K."/>
            <person name="Hale W."/>
            <person name="Jakkamsetti A."/>
            <person name="Pham P."/>
            <person name="Ruth R."/>
            <person name="San Lucas F."/>
            <person name="Warren J."/>
            <person name="Zhang J."/>
            <person name="Zhao Z."/>
            <person name="Zhou C."/>
            <person name="Zhu D."/>
            <person name="Lee S."/>
            <person name="Bess C."/>
            <person name="Blankenburg K."/>
            <person name="Forbes L."/>
            <person name="Fu Q."/>
            <person name="Gubbala S."/>
            <person name="Hirani K."/>
            <person name="Jayaseelan J.C."/>
            <person name="Lara F."/>
            <person name="Munidasa M."/>
            <person name="Palculict T."/>
            <person name="Patil S."/>
            <person name="Pu L.-L."/>
            <person name="Saada N."/>
            <person name="Tang L."/>
            <person name="Weissenberger G."/>
            <person name="Zhu Y."/>
            <person name="Hemphill L."/>
            <person name="Shang Y."/>
            <person name="Youmans B."/>
            <person name="Ayvaz T."/>
            <person name="Ross M."/>
            <person name="Santibanez J."/>
            <person name="Aqrawi P."/>
            <person name="Gross S."/>
            <person name="Joshi V."/>
            <person name="Fowler G."/>
            <person name="Nazareth L."/>
            <person name="Reid J."/>
            <person name="Worley K."/>
            <person name="Petrosino J."/>
            <person name="Highlander S."/>
            <person name="Gibbs R."/>
        </authorList>
    </citation>
    <scope>NUCLEOTIDE SEQUENCE [LARGE SCALE GENOMIC DNA]</scope>
    <source>
        <strain evidence="3 4">ATCC 35242</strain>
    </source>
</reference>
<evidence type="ECO:0000313" key="3">
    <source>
        <dbReference type="EMBL" id="EFU81116.1"/>
    </source>
</evidence>
<dbReference type="SUPFAM" id="SSF53098">
    <property type="entry name" value="Ribonuclease H-like"/>
    <property type="match status" value="1"/>
</dbReference>
<evidence type="ECO:0000313" key="4">
    <source>
        <dbReference type="Proteomes" id="UP000003343"/>
    </source>
</evidence>
<dbReference type="GO" id="GO:0015074">
    <property type="term" value="P:DNA integration"/>
    <property type="evidence" value="ECO:0007669"/>
    <property type="project" value="InterPro"/>
</dbReference>
<gene>
    <name evidence="3" type="ORF">HMPREF0576_1829</name>
</gene>
<dbReference type="InterPro" id="IPR002514">
    <property type="entry name" value="Transposase_8"/>
</dbReference>
<feature type="coiled-coil region" evidence="1">
    <location>
        <begin position="49"/>
        <end position="76"/>
    </location>
</feature>
<dbReference type="InterPro" id="IPR001584">
    <property type="entry name" value="Integrase_cat-core"/>
</dbReference>
<dbReference type="InterPro" id="IPR009057">
    <property type="entry name" value="Homeodomain-like_sf"/>
</dbReference>
<dbReference type="GO" id="GO:0006313">
    <property type="term" value="P:DNA transposition"/>
    <property type="evidence" value="ECO:0007669"/>
    <property type="project" value="InterPro"/>
</dbReference>
<dbReference type="GO" id="GO:0003677">
    <property type="term" value="F:DNA binding"/>
    <property type="evidence" value="ECO:0007669"/>
    <property type="project" value="InterPro"/>
</dbReference>
<dbReference type="Gene3D" id="3.30.420.10">
    <property type="entry name" value="Ribonuclease H-like superfamily/Ribonuclease H"/>
    <property type="match status" value="1"/>
</dbReference>
<dbReference type="InterPro" id="IPR012337">
    <property type="entry name" value="RNaseH-like_sf"/>
</dbReference>
<keyword evidence="4" id="KW-1185">Reference proteome</keyword>
<keyword evidence="1" id="KW-0175">Coiled coil</keyword>
<dbReference type="PANTHER" id="PTHR46889">
    <property type="entry name" value="TRANSPOSASE INSF FOR INSERTION SEQUENCE IS3B-RELATED"/>
    <property type="match status" value="1"/>
</dbReference>
<feature type="domain" description="Integrase catalytic" evidence="2">
    <location>
        <begin position="86"/>
        <end position="151"/>
    </location>
</feature>
<evidence type="ECO:0000259" key="2">
    <source>
        <dbReference type="Pfam" id="PF13683"/>
    </source>
</evidence>
<dbReference type="PANTHER" id="PTHR46889:SF4">
    <property type="entry name" value="TRANSPOSASE INSO FOR INSERTION SEQUENCE ELEMENT IS911B-RELATED"/>
    <property type="match status" value="1"/>
</dbReference>
<sequence length="169" mass="19442">MFDRLRDGSGVSRWAVISDTGLKLGVSRESLRRWVNQAEIDQGERSGVTREESAEIRRLRKENAELRRTNEILKLASAFFALTDAGIRSSTGTIGDSYDNALAETVNGLYKTELIYSQTWRSCTEVEWATLNWVYWWNHQRLHESLDYSTPEEVITQYNQTHAKQLAPV</sequence>
<dbReference type="InterPro" id="IPR036397">
    <property type="entry name" value="RNaseH_sf"/>
</dbReference>
<comment type="caution">
    <text evidence="3">The sequence shown here is derived from an EMBL/GenBank/DDBJ whole genome shotgun (WGS) entry which is preliminary data.</text>
</comment>
<organism evidence="3 4">
    <name type="scientific">Mobiluncus holmesii ATCC 35242</name>
    <dbReference type="NCBI Taxonomy" id="887899"/>
    <lineage>
        <taxon>Bacteria</taxon>
        <taxon>Bacillati</taxon>
        <taxon>Actinomycetota</taxon>
        <taxon>Actinomycetes</taxon>
        <taxon>Actinomycetales</taxon>
        <taxon>Actinomycetaceae</taxon>
        <taxon>Mobiluncus</taxon>
    </lineage>
</organism>
<protein>
    <submittedName>
        <fullName evidence="3">Transposase</fullName>
    </submittedName>
</protein>
<name>E6M6E7_9ACTO</name>
<proteinExistence type="predicted"/>
<dbReference type="AlphaFoldDB" id="E6M6E7"/>
<dbReference type="InterPro" id="IPR036388">
    <property type="entry name" value="WH-like_DNA-bd_sf"/>
</dbReference>
<accession>E6M6E7</accession>
<evidence type="ECO:0000256" key="1">
    <source>
        <dbReference type="SAM" id="Coils"/>
    </source>
</evidence>
<dbReference type="InterPro" id="IPR050900">
    <property type="entry name" value="Transposase_IS3/IS150/IS904"/>
</dbReference>
<dbReference type="Proteomes" id="UP000003343">
    <property type="component" value="Unassembled WGS sequence"/>
</dbReference>
<dbReference type="Pfam" id="PF13683">
    <property type="entry name" value="rve_3"/>
    <property type="match status" value="1"/>
</dbReference>
<dbReference type="GO" id="GO:0004803">
    <property type="term" value="F:transposase activity"/>
    <property type="evidence" value="ECO:0007669"/>
    <property type="project" value="InterPro"/>
</dbReference>
<dbReference type="EMBL" id="AEPZ01000016">
    <property type="protein sequence ID" value="EFU81116.1"/>
    <property type="molecule type" value="Genomic_DNA"/>
</dbReference>
<dbReference type="Pfam" id="PF01527">
    <property type="entry name" value="HTH_Tnp_1"/>
    <property type="match status" value="1"/>
</dbReference>